<feature type="compositionally biased region" description="Polar residues" evidence="5">
    <location>
        <begin position="555"/>
        <end position="565"/>
    </location>
</feature>
<feature type="domain" description="DUF2421" evidence="7">
    <location>
        <begin position="801"/>
        <end position="1063"/>
    </location>
</feature>
<feature type="region of interest" description="Disordered" evidence="5">
    <location>
        <begin position="984"/>
        <end position="1005"/>
    </location>
</feature>
<evidence type="ECO:0000313" key="11">
    <source>
        <dbReference type="Proteomes" id="UP000827549"/>
    </source>
</evidence>
<keyword evidence="3 6" id="KW-1133">Transmembrane helix</keyword>
<keyword evidence="2 6" id="KW-0812">Transmembrane</keyword>
<proteinExistence type="predicted"/>
<evidence type="ECO:0000259" key="8">
    <source>
        <dbReference type="Pfam" id="PF10337"/>
    </source>
</evidence>
<dbReference type="Pfam" id="PF10334">
    <property type="entry name" value="BRE4"/>
    <property type="match status" value="1"/>
</dbReference>
<comment type="subcellular location">
    <subcellularLocation>
        <location evidence="1">Membrane</location>
        <topology evidence="1">Multi-pass membrane protein</topology>
    </subcellularLocation>
</comment>
<feature type="transmembrane region" description="Helical" evidence="6">
    <location>
        <begin position="717"/>
        <end position="739"/>
    </location>
</feature>
<gene>
    <name evidence="10" type="primary">SPAC57A7.05_1</name>
    <name evidence="10" type="ORF">LOC62_06G008714</name>
</gene>
<feature type="domain" description="Putative ER transporter 6TM N-terminal" evidence="8">
    <location>
        <begin position="37"/>
        <end position="466"/>
    </location>
</feature>
<sequence length="1082" mass="119834">MSDSDGTSPTRTTAKGKKGERVGAALPNEHKPFTLFPPWLKQGLKDKRKWKTFIRIMLCLIANLIMMVVHKTAAALGGASFFGIVSLGILPPMLPFSISLFAYLSMCLGMLLGWMWGVCAMVSANHVRDKARLQAQMQEVQASFVATEPVALQMRRAIFAGKFLDPRSSAVYGAFLFIGAYFLGLLRAVWPKLILTSVYGTIILDLMVTFGPLFPTPQYMLAKELMIPACVFFATSLSSLILFFPQSLNHVTLGALVTAQLGPIDALIRMQDQALATDPKDIDGWHKLSVDMHTHRRDFVRANGGIEGQAKTLQLEVTRGRISAGQLAQLITKTKDLAGAAFGVGSFITVIDDLHKTQARLSQKPMPHITSIAKEQVHQAIDAIHSASANGRSLDDLIPQVADATADLRAACNKGLADAMHWLDEINNHRWKKHPVDSPAITVRQENVRWLKEAVDDFNKTKHLSLLEPFKGLFDDKTGRLKVTEVDKVAVSLRSLFRCFIFTSTYLNYAKTLIDYLEYLLMIEQTSPENKLQFPGPAKFADDLLKTATDKNQNDTDGMNINSPLNDDGRDSTTDPTVNSDDDDDDVDEKRTKKPRKTRQPRQWTRDPDAGDPQTIFQRFGRHASKAFNSLYSANGHFALKYGVASMAMFAPAVAGGSAKFYYEQRGLWALIMSQTGLGLVAGEQILNFIDRMGGTVAGAIIGMVAWYCGNGKGNGFRYGFVISTAFFSAFPLLGRVLAPQSSTGFWLMTGVTTTFTAGYSWVDAKNTAGDNPGTGYSLAGKRALTVIIGFCVAFIVMMFPRPVSGKKLLRMGLAKNIQELGYLFGRQVTAFEQGRNDDATNVAQNKETRRQKFRVLILRIFNRVLTIAEKIPQAAIEPDFRGPWPRDLYRELLQTQSDMLASSSVLSTSYAQITPEWCRVLTERSELLHPAFLADCMSLFSVLRHALLSGSPLPPVLPIFERLAYYRSGVRARFVADQSVVNLQRGDNDPDGENEDIDPSEDDEPTLKTEAALVNTFNHVLTWESCHDEQLPIFATALISIVQLINGLNTMHEVVLELVGEAELEGFDLAQERWARVEVDV</sequence>
<evidence type="ECO:0000256" key="3">
    <source>
        <dbReference type="ARBA" id="ARBA00022989"/>
    </source>
</evidence>
<evidence type="ECO:0000256" key="6">
    <source>
        <dbReference type="SAM" id="Phobius"/>
    </source>
</evidence>
<evidence type="ECO:0000313" key="10">
    <source>
        <dbReference type="EMBL" id="WOO85215.1"/>
    </source>
</evidence>
<dbReference type="InterPro" id="IPR018823">
    <property type="entry name" value="ArAE_2_N"/>
</dbReference>
<feature type="compositionally biased region" description="Acidic residues" evidence="5">
    <location>
        <begin position="990"/>
        <end position="1005"/>
    </location>
</feature>
<feature type="transmembrane region" description="Helical" evidence="6">
    <location>
        <begin position="693"/>
        <end position="710"/>
    </location>
</feature>
<dbReference type="EMBL" id="CP086719">
    <property type="protein sequence ID" value="WOO85215.1"/>
    <property type="molecule type" value="Genomic_DNA"/>
</dbReference>
<dbReference type="Pfam" id="PF10337">
    <property type="entry name" value="ArAE_2_N"/>
    <property type="match status" value="1"/>
</dbReference>
<feature type="transmembrane region" description="Helical" evidence="6">
    <location>
        <begin position="745"/>
        <end position="763"/>
    </location>
</feature>
<feature type="transmembrane region" description="Helical" evidence="6">
    <location>
        <begin position="225"/>
        <end position="244"/>
    </location>
</feature>
<evidence type="ECO:0000256" key="5">
    <source>
        <dbReference type="SAM" id="MobiDB-lite"/>
    </source>
</evidence>
<keyword evidence="4 6" id="KW-0472">Membrane</keyword>
<protein>
    <submittedName>
        <fullName evidence="10">Purtative protein</fullName>
    </submittedName>
</protein>
<dbReference type="PANTHER" id="PTHR37994:SF3">
    <property type="entry name" value="ER TRANSPORTER 6TM N-TERMINAL DOMAIN-CONTAINING PROTEIN"/>
    <property type="match status" value="1"/>
</dbReference>
<dbReference type="RefSeq" id="XP_062631241.1">
    <property type="nucleotide sequence ID" value="XM_062775257.1"/>
</dbReference>
<feature type="transmembrane region" description="Helical" evidence="6">
    <location>
        <begin position="75"/>
        <end position="94"/>
    </location>
</feature>
<feature type="transmembrane region" description="Helical" evidence="6">
    <location>
        <begin position="784"/>
        <end position="801"/>
    </location>
</feature>
<dbReference type="AlphaFoldDB" id="A0AAF1BP91"/>
<accession>A0AAF1BP91</accession>
<dbReference type="PANTHER" id="PTHR37994">
    <property type="entry name" value="ARAE_2_N DOMAIN-CONTAINING PROTEIN-RELATED"/>
    <property type="match status" value="1"/>
</dbReference>
<feature type="transmembrane region" description="Helical" evidence="6">
    <location>
        <begin position="101"/>
        <end position="124"/>
    </location>
</feature>
<evidence type="ECO:0000256" key="4">
    <source>
        <dbReference type="ARBA" id="ARBA00023136"/>
    </source>
</evidence>
<evidence type="ECO:0000259" key="9">
    <source>
        <dbReference type="Pfam" id="PF13515"/>
    </source>
</evidence>
<feature type="compositionally biased region" description="Polar residues" evidence="5">
    <location>
        <begin position="1"/>
        <end position="13"/>
    </location>
</feature>
<feature type="region of interest" description="Disordered" evidence="5">
    <location>
        <begin position="1"/>
        <end position="21"/>
    </location>
</feature>
<dbReference type="InterPro" id="IPR018820">
    <property type="entry name" value="BRE4-related_DUF2421"/>
</dbReference>
<dbReference type="InterPro" id="IPR049453">
    <property type="entry name" value="Memb_transporter_dom"/>
</dbReference>
<feature type="region of interest" description="Disordered" evidence="5">
    <location>
        <begin position="549"/>
        <end position="615"/>
    </location>
</feature>
<feature type="domain" description="Integral membrane bound transporter" evidence="9">
    <location>
        <begin position="661"/>
        <end position="797"/>
    </location>
</feature>
<organism evidence="10 11">
    <name type="scientific">Vanrija pseudolonga</name>
    <dbReference type="NCBI Taxonomy" id="143232"/>
    <lineage>
        <taxon>Eukaryota</taxon>
        <taxon>Fungi</taxon>
        <taxon>Dikarya</taxon>
        <taxon>Basidiomycota</taxon>
        <taxon>Agaricomycotina</taxon>
        <taxon>Tremellomycetes</taxon>
        <taxon>Trichosporonales</taxon>
        <taxon>Trichosporonaceae</taxon>
        <taxon>Vanrija</taxon>
    </lineage>
</organism>
<dbReference type="Pfam" id="PF13515">
    <property type="entry name" value="FUSC_2"/>
    <property type="match status" value="1"/>
</dbReference>
<evidence type="ECO:0000259" key="7">
    <source>
        <dbReference type="Pfam" id="PF10334"/>
    </source>
</evidence>
<evidence type="ECO:0000256" key="1">
    <source>
        <dbReference type="ARBA" id="ARBA00004141"/>
    </source>
</evidence>
<feature type="transmembrane region" description="Helical" evidence="6">
    <location>
        <begin position="193"/>
        <end position="213"/>
    </location>
</feature>
<dbReference type="Proteomes" id="UP000827549">
    <property type="component" value="Chromosome 6"/>
</dbReference>
<keyword evidence="11" id="KW-1185">Reference proteome</keyword>
<evidence type="ECO:0000256" key="2">
    <source>
        <dbReference type="ARBA" id="ARBA00022692"/>
    </source>
</evidence>
<feature type="transmembrane region" description="Helical" evidence="6">
    <location>
        <begin position="169"/>
        <end position="186"/>
    </location>
</feature>
<dbReference type="GeneID" id="87811878"/>
<feature type="transmembrane region" description="Helical" evidence="6">
    <location>
        <begin position="52"/>
        <end position="69"/>
    </location>
</feature>
<reference evidence="10" key="1">
    <citation type="submission" date="2023-10" db="EMBL/GenBank/DDBJ databases">
        <authorList>
            <person name="Noh H."/>
        </authorList>
    </citation>
    <scope>NUCLEOTIDE SEQUENCE</scope>
    <source>
        <strain evidence="10">DUCC4014</strain>
    </source>
</reference>
<name>A0AAF1BP91_9TREE</name>
<dbReference type="GO" id="GO:0016020">
    <property type="term" value="C:membrane"/>
    <property type="evidence" value="ECO:0007669"/>
    <property type="project" value="UniProtKB-SubCell"/>
</dbReference>